<gene>
    <name evidence="1" type="ORF">Tci_913082</name>
</gene>
<comment type="caution">
    <text evidence="1">The sequence shown here is derived from an EMBL/GenBank/DDBJ whole genome shotgun (WGS) entry which is preliminary data.</text>
</comment>
<reference evidence="1" key="1">
    <citation type="journal article" date="2019" name="Sci. Rep.">
        <title>Draft genome of Tanacetum cinerariifolium, the natural source of mosquito coil.</title>
        <authorList>
            <person name="Yamashiro T."/>
            <person name="Shiraishi A."/>
            <person name="Satake H."/>
            <person name="Nakayama K."/>
        </authorList>
    </citation>
    <scope>NUCLEOTIDE SEQUENCE</scope>
</reference>
<dbReference type="AlphaFoldDB" id="A0A699W307"/>
<evidence type="ECO:0000313" key="1">
    <source>
        <dbReference type="EMBL" id="GFD41113.1"/>
    </source>
</evidence>
<feature type="non-terminal residue" evidence="1">
    <location>
        <position position="1"/>
    </location>
</feature>
<dbReference type="EMBL" id="BKCJ011546162">
    <property type="protein sequence ID" value="GFD41113.1"/>
    <property type="molecule type" value="Genomic_DNA"/>
</dbReference>
<proteinExistence type="predicted"/>
<organism evidence="1">
    <name type="scientific">Tanacetum cinerariifolium</name>
    <name type="common">Dalmatian daisy</name>
    <name type="synonym">Chrysanthemum cinerariifolium</name>
    <dbReference type="NCBI Taxonomy" id="118510"/>
    <lineage>
        <taxon>Eukaryota</taxon>
        <taxon>Viridiplantae</taxon>
        <taxon>Streptophyta</taxon>
        <taxon>Embryophyta</taxon>
        <taxon>Tracheophyta</taxon>
        <taxon>Spermatophyta</taxon>
        <taxon>Magnoliopsida</taxon>
        <taxon>eudicotyledons</taxon>
        <taxon>Gunneridae</taxon>
        <taxon>Pentapetalae</taxon>
        <taxon>asterids</taxon>
        <taxon>campanulids</taxon>
        <taxon>Asterales</taxon>
        <taxon>Asteraceae</taxon>
        <taxon>Asteroideae</taxon>
        <taxon>Anthemideae</taxon>
        <taxon>Anthemidinae</taxon>
        <taxon>Tanacetum</taxon>
    </lineage>
</organism>
<protein>
    <submittedName>
        <fullName evidence="1">Uncharacterized protein</fullName>
    </submittedName>
</protein>
<sequence length="30" mass="2736">AVSAAESSAPLAAVAAGVCGASLDCGEETK</sequence>
<accession>A0A699W307</accession>
<name>A0A699W307_TANCI</name>